<gene>
    <name evidence="1" type="ORF">GS441_26695</name>
    <name evidence="2" type="ORF">GS882_28175</name>
    <name evidence="3" type="ORF">GS947_21880</name>
    <name evidence="4" type="ORF">GS947_22285</name>
</gene>
<dbReference type="AlphaFoldDB" id="A0A9Q5F3S1"/>
<evidence type="ECO:0000313" key="3">
    <source>
        <dbReference type="EMBL" id="NKW44136.1"/>
    </source>
</evidence>
<dbReference type="EMBL" id="WUXR01000025">
    <property type="protein sequence ID" value="MBM4568867.1"/>
    <property type="molecule type" value="Genomic_DNA"/>
</dbReference>
<dbReference type="EMBL" id="WVDC01000017">
    <property type="protein sequence ID" value="NKW44216.1"/>
    <property type="molecule type" value="Genomic_DNA"/>
</dbReference>
<dbReference type="EMBL" id="WVBC01000044">
    <property type="protein sequence ID" value="NKT81903.1"/>
    <property type="molecule type" value="Genomic_DNA"/>
</dbReference>
<organism evidence="2 5">
    <name type="scientific">Rhodococcus hoagii</name>
    <name type="common">Corynebacterium equii</name>
    <dbReference type="NCBI Taxonomy" id="43767"/>
    <lineage>
        <taxon>Bacteria</taxon>
        <taxon>Bacillati</taxon>
        <taxon>Actinomycetota</taxon>
        <taxon>Actinomycetes</taxon>
        <taxon>Mycobacteriales</taxon>
        <taxon>Nocardiaceae</taxon>
        <taxon>Prescottella</taxon>
    </lineage>
</organism>
<dbReference type="Gene3D" id="1.10.260.40">
    <property type="entry name" value="lambda repressor-like DNA-binding domains"/>
    <property type="match status" value="1"/>
</dbReference>
<name>A0A9Q5F3S1_RHOHA</name>
<dbReference type="GO" id="GO:0003677">
    <property type="term" value="F:DNA binding"/>
    <property type="evidence" value="ECO:0007669"/>
    <property type="project" value="InterPro"/>
</dbReference>
<proteinExistence type="predicted"/>
<reference evidence="1" key="1">
    <citation type="submission" date="2019-11" db="EMBL/GenBank/DDBJ databases">
        <title>Spread of Macrolides and rifampicin resistant Rhodococcus equi in clinical isolates in the USA.</title>
        <authorList>
            <person name="Alvarez-Narvaez S."/>
            <person name="Huber L."/>
            <person name="Cohen N.D."/>
            <person name="Slovis N."/>
            <person name="Greiter M."/>
            <person name="Giguere S."/>
            <person name="Hart K."/>
        </authorList>
    </citation>
    <scope>NUCLEOTIDE SEQUENCE</scope>
    <source>
        <strain evidence="1">Lh_17</strain>
    </source>
</reference>
<evidence type="ECO:0000313" key="4">
    <source>
        <dbReference type="EMBL" id="NKW44216.1"/>
    </source>
</evidence>
<dbReference type="Proteomes" id="UP000608063">
    <property type="component" value="Unassembled WGS sequence"/>
</dbReference>
<comment type="caution">
    <text evidence="2">The sequence shown here is derived from an EMBL/GenBank/DDBJ whole genome shotgun (WGS) entry which is preliminary data.</text>
</comment>
<accession>A0A9Q5F3S1</accession>
<reference evidence="2" key="2">
    <citation type="journal article" date="2020" name="Environ. Microbiol.">
        <title>The novel and transferable erm(51) gene confers Macrolides, Lincosamides, and Streptogramins B (MLSB) resistance to clonal Rhodococcus equi in the environment.</title>
        <authorList>
            <person name="Huber L."/>
            <person name="Giguere S."/>
            <person name="Slovis N.M."/>
            <person name="Alvarez-Narvaez S."/>
            <person name="Hart K.A."/>
            <person name="Greiter M."/>
            <person name="Morris E.R.A."/>
            <person name="Cohen N.D."/>
        </authorList>
    </citation>
    <scope>NUCLEOTIDE SEQUENCE</scope>
    <source>
        <strain evidence="2">Lh_116_1</strain>
        <strain evidence="3">Lh_16_1</strain>
    </source>
</reference>
<sequence>MRHLAPSLGQKLDRMIAFFHHRNEPELTLQAVATIVGQKAGEQISVETLEQIRSGELTSLPEAISDAICDTFGVDRDYLRLSGGRDIDIDQRLRLWIAIRDRGLDHFAARATTLSREDFEKLISEVERMAPDAGVNEA</sequence>
<dbReference type="InterPro" id="IPR010982">
    <property type="entry name" value="Lambda_DNA-bd_dom_sf"/>
</dbReference>
<evidence type="ECO:0000313" key="1">
    <source>
        <dbReference type="EMBL" id="MBM4568867.1"/>
    </source>
</evidence>
<dbReference type="Proteomes" id="UP000808906">
    <property type="component" value="Unassembled WGS sequence"/>
</dbReference>
<protein>
    <submittedName>
        <fullName evidence="2">Uncharacterized protein</fullName>
    </submittedName>
</protein>
<evidence type="ECO:0000313" key="2">
    <source>
        <dbReference type="EMBL" id="NKT81903.1"/>
    </source>
</evidence>
<dbReference type="Proteomes" id="UP000603463">
    <property type="component" value="Unassembled WGS sequence"/>
</dbReference>
<dbReference type="EMBL" id="WVDC01000017">
    <property type="protein sequence ID" value="NKW44136.1"/>
    <property type="molecule type" value="Genomic_DNA"/>
</dbReference>
<evidence type="ECO:0000313" key="5">
    <source>
        <dbReference type="Proteomes" id="UP000603463"/>
    </source>
</evidence>